<name>A0A0F9WJ32_9ZZZZ</name>
<gene>
    <name evidence="1" type="ORF">LCGC14_0273880</name>
</gene>
<comment type="caution">
    <text evidence="1">The sequence shown here is derived from an EMBL/GenBank/DDBJ whole genome shotgun (WGS) entry which is preliminary data.</text>
</comment>
<sequence>MSDNGHGITTEVVTITPTMAKKWLAETNYEENRNISRGRVDYYARQIRDGRWALNGETIIFDTEGGLLNGQHRLEAIIKAKKSAVVLVVRGVKESAFSTMDQGYNRNAGQVMGMKGLKNASLRAAICRALFIWEVSGGRLKNYGKISPDELMMVQDIYAEEIDAATSYSNRCRGEVPMSSGVIGLGHILFTRARSTKCEEFLRVFEDGLTAIAGHPALVLRRRLMKDKMKDRQLPFDAQWAAMIRAWNAYDKGETIRTIIVKRNPDGEWVQQAIRGLGAKAKQTKLKGVS</sequence>
<dbReference type="AlphaFoldDB" id="A0A0F9WJ32"/>
<dbReference type="EMBL" id="LAZR01000153">
    <property type="protein sequence ID" value="KKN85976.1"/>
    <property type="molecule type" value="Genomic_DNA"/>
</dbReference>
<accession>A0A0F9WJ32</accession>
<evidence type="ECO:0000313" key="1">
    <source>
        <dbReference type="EMBL" id="KKN85976.1"/>
    </source>
</evidence>
<reference evidence="1" key="1">
    <citation type="journal article" date="2015" name="Nature">
        <title>Complex archaea that bridge the gap between prokaryotes and eukaryotes.</title>
        <authorList>
            <person name="Spang A."/>
            <person name="Saw J.H."/>
            <person name="Jorgensen S.L."/>
            <person name="Zaremba-Niedzwiedzka K."/>
            <person name="Martijn J."/>
            <person name="Lind A.E."/>
            <person name="van Eijk R."/>
            <person name="Schleper C."/>
            <person name="Guy L."/>
            <person name="Ettema T.J."/>
        </authorList>
    </citation>
    <scope>NUCLEOTIDE SEQUENCE</scope>
</reference>
<organism evidence="1">
    <name type="scientific">marine sediment metagenome</name>
    <dbReference type="NCBI Taxonomy" id="412755"/>
    <lineage>
        <taxon>unclassified sequences</taxon>
        <taxon>metagenomes</taxon>
        <taxon>ecological metagenomes</taxon>
    </lineage>
</organism>
<protein>
    <submittedName>
        <fullName evidence="1">Uncharacterized protein</fullName>
    </submittedName>
</protein>
<proteinExistence type="predicted"/>